<reference evidence="4" key="1">
    <citation type="journal article" date="2021" name="Mol. Ecol. Resour.">
        <title>Apolygus lucorum genome provides insights into omnivorousness and mesophyll feeding.</title>
        <authorList>
            <person name="Liu Y."/>
            <person name="Liu H."/>
            <person name="Wang H."/>
            <person name="Huang T."/>
            <person name="Liu B."/>
            <person name="Yang B."/>
            <person name="Yin L."/>
            <person name="Li B."/>
            <person name="Zhang Y."/>
            <person name="Zhang S."/>
            <person name="Jiang F."/>
            <person name="Zhang X."/>
            <person name="Ren Y."/>
            <person name="Wang B."/>
            <person name="Wang S."/>
            <person name="Lu Y."/>
            <person name="Wu K."/>
            <person name="Fan W."/>
            <person name="Wang G."/>
        </authorList>
    </citation>
    <scope>NUCLEOTIDE SEQUENCE</scope>
    <source>
        <strain evidence="4">12Hb</strain>
    </source>
</reference>
<dbReference type="InterPro" id="IPR009003">
    <property type="entry name" value="Peptidase_S1_PA"/>
</dbReference>
<dbReference type="InterPro" id="IPR051487">
    <property type="entry name" value="Ser/Thr_Proteases_Immune/Dev"/>
</dbReference>
<evidence type="ECO:0000313" key="4">
    <source>
        <dbReference type="EMBL" id="KAF6213487.1"/>
    </source>
</evidence>
<dbReference type="Pfam" id="PF00089">
    <property type="entry name" value="Trypsin"/>
    <property type="match status" value="1"/>
</dbReference>
<dbReference type="GO" id="GO:0006508">
    <property type="term" value="P:proteolysis"/>
    <property type="evidence" value="ECO:0007669"/>
    <property type="project" value="InterPro"/>
</dbReference>
<dbReference type="InterPro" id="IPR043504">
    <property type="entry name" value="Peptidase_S1_PA_chymotrypsin"/>
</dbReference>
<dbReference type="GO" id="GO:0004252">
    <property type="term" value="F:serine-type endopeptidase activity"/>
    <property type="evidence" value="ECO:0007669"/>
    <property type="project" value="InterPro"/>
</dbReference>
<name>A0A8S9XX55_APOLU</name>
<comment type="caution">
    <text evidence="4">The sequence shown here is derived from an EMBL/GenBank/DDBJ whole genome shotgun (WGS) entry which is preliminary data.</text>
</comment>
<organism evidence="4 5">
    <name type="scientific">Apolygus lucorum</name>
    <name type="common">Small green plant bug</name>
    <name type="synonym">Lygocoris lucorum</name>
    <dbReference type="NCBI Taxonomy" id="248454"/>
    <lineage>
        <taxon>Eukaryota</taxon>
        <taxon>Metazoa</taxon>
        <taxon>Ecdysozoa</taxon>
        <taxon>Arthropoda</taxon>
        <taxon>Hexapoda</taxon>
        <taxon>Insecta</taxon>
        <taxon>Pterygota</taxon>
        <taxon>Neoptera</taxon>
        <taxon>Paraneoptera</taxon>
        <taxon>Hemiptera</taxon>
        <taxon>Heteroptera</taxon>
        <taxon>Panheteroptera</taxon>
        <taxon>Cimicomorpha</taxon>
        <taxon>Miridae</taxon>
        <taxon>Mirini</taxon>
        <taxon>Apolygus</taxon>
    </lineage>
</organism>
<dbReference type="Proteomes" id="UP000466442">
    <property type="component" value="Unassembled WGS sequence"/>
</dbReference>
<dbReference type="OrthoDB" id="6380398at2759"/>
<dbReference type="SMART" id="SM00020">
    <property type="entry name" value="Tryp_SPc"/>
    <property type="match status" value="1"/>
</dbReference>
<accession>A0A8S9XX55</accession>
<keyword evidence="1" id="KW-1015">Disulfide bond</keyword>
<evidence type="ECO:0000256" key="2">
    <source>
        <dbReference type="ARBA" id="ARBA00024195"/>
    </source>
</evidence>
<dbReference type="InterPro" id="IPR001254">
    <property type="entry name" value="Trypsin_dom"/>
</dbReference>
<dbReference type="PRINTS" id="PR00722">
    <property type="entry name" value="CHYMOTRYPSIN"/>
</dbReference>
<dbReference type="SUPFAM" id="SSF50494">
    <property type="entry name" value="Trypsin-like serine proteases"/>
    <property type="match status" value="1"/>
</dbReference>
<dbReference type="Gene3D" id="2.40.10.10">
    <property type="entry name" value="Trypsin-like serine proteases"/>
    <property type="match status" value="1"/>
</dbReference>
<evidence type="ECO:0000313" key="5">
    <source>
        <dbReference type="Proteomes" id="UP000466442"/>
    </source>
</evidence>
<proteinExistence type="inferred from homology"/>
<evidence type="ECO:0000256" key="1">
    <source>
        <dbReference type="ARBA" id="ARBA00023157"/>
    </source>
</evidence>
<dbReference type="PANTHER" id="PTHR24256">
    <property type="entry name" value="TRYPTASE-RELATED"/>
    <property type="match status" value="1"/>
</dbReference>
<comment type="similarity">
    <text evidence="2">Belongs to the peptidase S1 family. CLIP subfamily.</text>
</comment>
<feature type="domain" description="Peptidase S1" evidence="3">
    <location>
        <begin position="51"/>
        <end position="311"/>
    </location>
</feature>
<dbReference type="EMBL" id="WIXP02000003">
    <property type="protein sequence ID" value="KAF6213487.1"/>
    <property type="molecule type" value="Genomic_DNA"/>
</dbReference>
<dbReference type="PROSITE" id="PS50240">
    <property type="entry name" value="TRYPSIN_DOM"/>
    <property type="match status" value="1"/>
</dbReference>
<dbReference type="CDD" id="cd00190">
    <property type="entry name" value="Tryp_SPc"/>
    <property type="match status" value="1"/>
</dbReference>
<keyword evidence="5" id="KW-1185">Reference proteome</keyword>
<gene>
    <name evidence="4" type="ORF">GE061_011207</name>
</gene>
<dbReference type="AlphaFoldDB" id="A0A8S9XX55"/>
<sequence length="330" mass="36505">MPIRIESTCRSMTHTISMRISPVIALAMIQRLLASEPNCGSSSLDPFEGRIVGGVEVSPHEFPWLVRLYKKGEFECGSTLIADRYLVTAASCLINNVESSLQGKDSKELTLIQFEKIPAKDFQVQLGVHETNESEPLTRQIESYVIHPQFNIYTIAGKGFTVNDIAILKIAPTNFNYYYLPICLPTSGRILPNSIELIMAGWGNQNKDDPNRFTTIPMKASFRKLTTSQCLRNQDVGEFANAADQLGLLQTFCTLSYLSSTCRGDVGGPVFIYTYNGFELAGILSASSGCGAPNFCTQVSMYIPFITDHTADGVFLPRKESPIHKQTTLF</sequence>
<protein>
    <recommendedName>
        <fullName evidence="3">Peptidase S1 domain-containing protein</fullName>
    </recommendedName>
</protein>
<dbReference type="InterPro" id="IPR001314">
    <property type="entry name" value="Peptidase_S1A"/>
</dbReference>
<evidence type="ECO:0000259" key="3">
    <source>
        <dbReference type="PROSITE" id="PS50240"/>
    </source>
</evidence>